<dbReference type="Proteomes" id="UP000276223">
    <property type="component" value="Unassembled WGS sequence"/>
</dbReference>
<evidence type="ECO:0000313" key="2">
    <source>
        <dbReference type="Proteomes" id="UP000276223"/>
    </source>
</evidence>
<reference evidence="1 2" key="1">
    <citation type="submission" date="2018-11" db="EMBL/GenBank/DDBJ databases">
        <title>Genomic Encyclopedia of Type Strains, Phase IV (KMG-IV): sequencing the most valuable type-strain genomes for metagenomic binning, comparative biology and taxonomic classification.</title>
        <authorList>
            <person name="Goeker M."/>
        </authorList>
    </citation>
    <scope>NUCLEOTIDE SEQUENCE [LARGE SCALE GENOMIC DNA]</scope>
    <source>
        <strain evidence="1 2">DSM 22027</strain>
    </source>
</reference>
<sequence length="108" mass="11792">MSVIASQQSRFIGEQAYAMVSRIGPPVPAAMHAYANARIAVDLAREGKGMAKLRATPQDRMGATSPVAVVGFTCHEETTSWTFCALEAKKAQQHEPQDLPPHRLRFQA</sequence>
<proteinExistence type="predicted"/>
<dbReference type="AlphaFoldDB" id="A0A3N1VM78"/>
<protein>
    <submittedName>
        <fullName evidence="1">Uncharacterized protein</fullName>
    </submittedName>
</protein>
<name>A0A3N1VM78_9BACT</name>
<accession>A0A3N1VM78</accession>
<evidence type="ECO:0000313" key="1">
    <source>
        <dbReference type="EMBL" id="ROR03159.1"/>
    </source>
</evidence>
<dbReference type="EMBL" id="RJVA01000009">
    <property type="protein sequence ID" value="ROR03159.1"/>
    <property type="molecule type" value="Genomic_DNA"/>
</dbReference>
<keyword evidence="2" id="KW-1185">Reference proteome</keyword>
<organism evidence="1 2">
    <name type="scientific">Desulfosoma caldarium</name>
    <dbReference type="NCBI Taxonomy" id="610254"/>
    <lineage>
        <taxon>Bacteria</taxon>
        <taxon>Pseudomonadati</taxon>
        <taxon>Thermodesulfobacteriota</taxon>
        <taxon>Syntrophobacteria</taxon>
        <taxon>Syntrophobacterales</taxon>
        <taxon>Syntrophobacteraceae</taxon>
        <taxon>Desulfosoma</taxon>
    </lineage>
</organism>
<gene>
    <name evidence="1" type="ORF">EDC27_0417</name>
</gene>
<comment type="caution">
    <text evidence="1">The sequence shown here is derived from an EMBL/GenBank/DDBJ whole genome shotgun (WGS) entry which is preliminary data.</text>
</comment>